<protein>
    <submittedName>
        <fullName evidence="2">Uncharacterized protein</fullName>
    </submittedName>
</protein>
<dbReference type="AlphaFoldDB" id="A0A2S6BXZ9"/>
<dbReference type="OrthoDB" id="10414410at2759"/>
<dbReference type="EMBL" id="PNEN01001703">
    <property type="protein sequence ID" value="PPJ52365.1"/>
    <property type="molecule type" value="Genomic_DNA"/>
</dbReference>
<evidence type="ECO:0000313" key="3">
    <source>
        <dbReference type="Proteomes" id="UP000237631"/>
    </source>
</evidence>
<reference evidence="3" key="1">
    <citation type="journal article" date="2017" name="bioRxiv">
        <title>Conservation of a gene cluster reveals novel cercosporin biosynthetic mechanisms and extends production to the genus Colletotrichum.</title>
        <authorList>
            <person name="de Jonge R."/>
            <person name="Ebert M.K."/>
            <person name="Huitt-Roehl C.R."/>
            <person name="Pal P."/>
            <person name="Suttle J.C."/>
            <person name="Spanner R.E."/>
            <person name="Neubauer J.D."/>
            <person name="Jurick W.M.II."/>
            <person name="Stott K.A."/>
            <person name="Secor G.A."/>
            <person name="Thomma B.P.H.J."/>
            <person name="Van de Peer Y."/>
            <person name="Townsend C.A."/>
            <person name="Bolton M.D."/>
        </authorList>
    </citation>
    <scope>NUCLEOTIDE SEQUENCE [LARGE SCALE GENOMIC DNA]</scope>
    <source>
        <strain evidence="3">CBS538.71</strain>
    </source>
</reference>
<keyword evidence="3" id="KW-1185">Reference proteome</keyword>
<name>A0A2S6BXZ9_9PEZI</name>
<accession>A0A2S6BXZ9</accession>
<dbReference type="Proteomes" id="UP000237631">
    <property type="component" value="Unassembled WGS sequence"/>
</dbReference>
<evidence type="ECO:0000256" key="1">
    <source>
        <dbReference type="SAM" id="MobiDB-lite"/>
    </source>
</evidence>
<comment type="caution">
    <text evidence="2">The sequence shown here is derived from an EMBL/GenBank/DDBJ whole genome shotgun (WGS) entry which is preliminary data.</text>
</comment>
<proteinExistence type="predicted"/>
<organism evidence="2 3">
    <name type="scientific">Cercospora berteroae</name>
    <dbReference type="NCBI Taxonomy" id="357750"/>
    <lineage>
        <taxon>Eukaryota</taxon>
        <taxon>Fungi</taxon>
        <taxon>Dikarya</taxon>
        <taxon>Ascomycota</taxon>
        <taxon>Pezizomycotina</taxon>
        <taxon>Dothideomycetes</taxon>
        <taxon>Dothideomycetidae</taxon>
        <taxon>Mycosphaerellales</taxon>
        <taxon>Mycosphaerellaceae</taxon>
        <taxon>Cercospora</taxon>
    </lineage>
</organism>
<feature type="region of interest" description="Disordered" evidence="1">
    <location>
        <begin position="360"/>
        <end position="384"/>
    </location>
</feature>
<sequence length="384" mass="44405">MFIQFSPSSLPPQTRRPSAIHQFNHHHAHHSTFVAPSKRHTQDSIAELINFDLSVRLDIFEKCHRLHETARCFQLAEEAGHITRHEAQLIVDFDECYLEGVSLLKYKKILPGANQWLDPPQQQQYGKEIFAELQQYYGRVLFPCIETIVIAAKYLDNMWDDADDEEEGMGWLFADSKFIDIFLLRMHNFMWRTHGPAKHRQTIYNLPLGDVDVFQDGLQDFFERDRDANGLGLNVVKTRHRLKALCGSNFIRFQQWLEVFYRDSDKARTLPTVVEPLAIMESAEAEPDTAVLLETMASHLAPYSQYPLVQMVWRDFIVPAANEGDERELINYGGHFVLMASGEEPRVHPDHVLDAVINYRDQDDDENNATDDNLSMGEWTSVED</sequence>
<evidence type="ECO:0000313" key="2">
    <source>
        <dbReference type="EMBL" id="PPJ52365.1"/>
    </source>
</evidence>
<gene>
    <name evidence="2" type="ORF">CBER1_10741</name>
</gene>